<accession>A0A168SMM4</accession>
<dbReference type="AlphaFoldDB" id="A0A168SMM4"/>
<reference evidence="2" key="1">
    <citation type="submission" date="2016-04" db="EMBL/GenBank/DDBJ databases">
        <authorList>
            <person name="Evans L.H."/>
            <person name="Alamgir A."/>
            <person name="Owens N."/>
            <person name="Weber N.D."/>
            <person name="Virtaneva K."/>
            <person name="Barbian K."/>
            <person name="Babar A."/>
            <person name="Rosenke K."/>
        </authorList>
    </citation>
    <scope>NUCLEOTIDE SEQUENCE [LARGE SCALE GENOMIC DNA]</scope>
    <source>
        <strain evidence="2">CBS 101.48</strain>
    </source>
</reference>
<feature type="compositionally biased region" description="Acidic residues" evidence="1">
    <location>
        <begin position="60"/>
        <end position="83"/>
    </location>
</feature>
<feature type="compositionally biased region" description="Acidic residues" evidence="1">
    <location>
        <begin position="154"/>
        <end position="172"/>
    </location>
</feature>
<organism evidence="2">
    <name type="scientific">Absidia glauca</name>
    <name type="common">Pin mould</name>
    <dbReference type="NCBI Taxonomy" id="4829"/>
    <lineage>
        <taxon>Eukaryota</taxon>
        <taxon>Fungi</taxon>
        <taxon>Fungi incertae sedis</taxon>
        <taxon>Mucoromycota</taxon>
        <taxon>Mucoromycotina</taxon>
        <taxon>Mucoromycetes</taxon>
        <taxon>Mucorales</taxon>
        <taxon>Cunninghamellaceae</taxon>
        <taxon>Absidia</taxon>
    </lineage>
</organism>
<gene>
    <name evidence="2" type="primary">ABSGL_14318.1 scaffold 14385</name>
</gene>
<name>A0A168SMM4_ABSGL</name>
<feature type="compositionally biased region" description="Low complexity" evidence="1">
    <location>
        <begin position="126"/>
        <end position="139"/>
    </location>
</feature>
<protein>
    <submittedName>
        <fullName evidence="2">Uncharacterized protein</fullName>
    </submittedName>
</protein>
<dbReference type="InParanoid" id="A0A168SMM4"/>
<evidence type="ECO:0000256" key="1">
    <source>
        <dbReference type="SAM" id="MobiDB-lite"/>
    </source>
</evidence>
<dbReference type="EMBL" id="LT554895">
    <property type="protein sequence ID" value="SAM08655.1"/>
    <property type="molecule type" value="Genomic_DNA"/>
</dbReference>
<evidence type="ECO:0000313" key="2">
    <source>
        <dbReference type="EMBL" id="SAM08655.1"/>
    </source>
</evidence>
<feature type="region of interest" description="Disordered" evidence="1">
    <location>
        <begin position="60"/>
        <end position="172"/>
    </location>
</feature>
<sequence>MDDEGGKVADVLLSDPVDVEVILCSPFFVREVVVSVFDVDGIGASVVELSKEVVSCEMLSDDDDGVGSSDDDDGVGCSVDDDGVGSSAGDDGVGSTDADADADGSPEGEVEVSSAGEEDAGDDSGEGVASPVGDGSDGLSSDEEDGGVILSVSDDGDDDDEESSVGDDLEPLSSLDEEAGSLAGIVGVEWDLSVLDGGVELSIDESVGLSGFDLVEVLRKKKSMSPKTQAVRTPTIQLTFPLLGPSSLLCWCTIHRRVK</sequence>
<keyword evidence="3" id="KW-1185">Reference proteome</keyword>
<evidence type="ECO:0000313" key="3">
    <source>
        <dbReference type="Proteomes" id="UP000078561"/>
    </source>
</evidence>
<feature type="compositionally biased region" description="Acidic residues" evidence="1">
    <location>
        <begin position="98"/>
        <end position="125"/>
    </location>
</feature>
<dbReference type="Proteomes" id="UP000078561">
    <property type="component" value="Unassembled WGS sequence"/>
</dbReference>
<proteinExistence type="predicted"/>
<feature type="compositionally biased region" description="Low complexity" evidence="1">
    <location>
        <begin position="84"/>
        <end position="97"/>
    </location>
</feature>